<dbReference type="InterPro" id="IPR053975">
    <property type="entry name" value="PFF1_C"/>
</dbReference>
<sequence>FGRAFAVFRLHTLFALSLTLLIVSPLTIFAIAFLLQKKGKLYLFSRKTSLEISLDEPISLYGWRGFTRFPIAFVVASGAVIGLAFLTTKVNPLIVYSSQYAVWSMMLSAWFVLAWSILRGADDMRPSALHRGYAWLWLFVGSWAVMVGVTVMEDRLRIAGGYFLFFYSSAVFLATAITLVEYFALPTISEYANHMRHDQTRHTDSPSTQRSGSRSASSLLTASAQPAEENPSGSDGHHDEEEVIPSETTPLFRGERRTTFANYSRSFRRASSGEDDTNEDEDEADALLLGAYRDEQRWSGRLPKWTWLLQFILVAPIVIILVGQVGLLVSTSMNQTGADGSPVLLVYAAMGLVSILILAPLGPFLHRFTYHIPLFLLLVLIGTLIYNLVAFPFSANNRLKIYFRQTVDLDSGVNRVELTGAQPYVRDAINYIPSASGQKIDCFPALGGRVSLTTCTWAGPEPRVVGNVSSDGEFLSSSGGYNDWLEYKVSRVGKKNRAKFQLHGLNTRACKLVFDKPISDFSVKGAAVDDRFERVPLTGSGEIRLWRREWEKPWDVD</sequence>
<feature type="compositionally biased region" description="Low complexity" evidence="1">
    <location>
        <begin position="205"/>
        <end position="227"/>
    </location>
</feature>
<feature type="transmembrane region" description="Helical" evidence="2">
    <location>
        <begin position="133"/>
        <end position="152"/>
    </location>
</feature>
<reference evidence="5" key="1">
    <citation type="submission" date="2021-03" db="EMBL/GenBank/DDBJ databases">
        <title>Comparative genomics and phylogenomic investigation of the class Geoglossomycetes provide insights into ecological specialization and systematics.</title>
        <authorList>
            <person name="Melie T."/>
            <person name="Pirro S."/>
            <person name="Miller A.N."/>
            <person name="Quandt A."/>
        </authorList>
    </citation>
    <scope>NUCLEOTIDE SEQUENCE</scope>
    <source>
        <strain evidence="5">CAQ_001_2017</strain>
    </source>
</reference>
<evidence type="ECO:0000256" key="1">
    <source>
        <dbReference type="SAM" id="MobiDB-lite"/>
    </source>
</evidence>
<feature type="domain" description="Vacuolar membrane protease C-terminal" evidence="3">
    <location>
        <begin position="399"/>
        <end position="557"/>
    </location>
</feature>
<evidence type="ECO:0000256" key="2">
    <source>
        <dbReference type="SAM" id="Phobius"/>
    </source>
</evidence>
<evidence type="ECO:0008006" key="7">
    <source>
        <dbReference type="Google" id="ProtNLM"/>
    </source>
</evidence>
<dbReference type="EMBL" id="JAGHQM010002869">
    <property type="protein sequence ID" value="KAH0548072.1"/>
    <property type="molecule type" value="Genomic_DNA"/>
</dbReference>
<feature type="transmembrane region" description="Helical" evidence="2">
    <location>
        <begin position="374"/>
        <end position="395"/>
    </location>
</feature>
<dbReference type="Pfam" id="PF22250">
    <property type="entry name" value="PFF1_C"/>
    <property type="match status" value="1"/>
</dbReference>
<dbReference type="Proteomes" id="UP000750711">
    <property type="component" value="Unassembled WGS sequence"/>
</dbReference>
<feature type="non-terminal residue" evidence="5">
    <location>
        <position position="557"/>
    </location>
</feature>
<keyword evidence="6" id="KW-1185">Reference proteome</keyword>
<evidence type="ECO:0000259" key="3">
    <source>
        <dbReference type="Pfam" id="PF22250"/>
    </source>
</evidence>
<evidence type="ECO:0000313" key="6">
    <source>
        <dbReference type="Proteomes" id="UP000750711"/>
    </source>
</evidence>
<keyword evidence="2" id="KW-0812">Transmembrane</keyword>
<feature type="transmembrane region" description="Helical" evidence="2">
    <location>
        <begin position="341"/>
        <end position="362"/>
    </location>
</feature>
<gene>
    <name evidence="5" type="ORF">GP486_008188</name>
</gene>
<keyword evidence="2" id="KW-0472">Membrane</keyword>
<protein>
    <recommendedName>
        <fullName evidence="7">Transmembrane protein</fullName>
    </recommendedName>
</protein>
<feature type="region of interest" description="Disordered" evidence="1">
    <location>
        <begin position="197"/>
        <end position="250"/>
    </location>
</feature>
<name>A0A9P8L4B3_9PEZI</name>
<dbReference type="InterPro" id="IPR053976">
    <property type="entry name" value="PFF1_TM"/>
</dbReference>
<organism evidence="5 6">
    <name type="scientific">Trichoglossum hirsutum</name>
    <dbReference type="NCBI Taxonomy" id="265104"/>
    <lineage>
        <taxon>Eukaryota</taxon>
        <taxon>Fungi</taxon>
        <taxon>Dikarya</taxon>
        <taxon>Ascomycota</taxon>
        <taxon>Pezizomycotina</taxon>
        <taxon>Geoglossomycetes</taxon>
        <taxon>Geoglossales</taxon>
        <taxon>Geoglossaceae</taxon>
        <taxon>Trichoglossum</taxon>
    </lineage>
</organism>
<keyword evidence="2" id="KW-1133">Transmembrane helix</keyword>
<dbReference type="Pfam" id="PF22251">
    <property type="entry name" value="PFF1_TM"/>
    <property type="match status" value="1"/>
</dbReference>
<evidence type="ECO:0000313" key="5">
    <source>
        <dbReference type="EMBL" id="KAH0548072.1"/>
    </source>
</evidence>
<dbReference type="AlphaFoldDB" id="A0A9P8L4B3"/>
<comment type="caution">
    <text evidence="5">The sequence shown here is derived from an EMBL/GenBank/DDBJ whole genome shotgun (WGS) entry which is preliminary data.</text>
</comment>
<feature type="domain" description="Vacuolar membrane protease transmembrane" evidence="4">
    <location>
        <begin position="68"/>
        <end position="372"/>
    </location>
</feature>
<feature type="transmembrane region" description="Helical" evidence="2">
    <location>
        <begin position="100"/>
        <end position="121"/>
    </location>
</feature>
<feature type="transmembrane region" description="Helical" evidence="2">
    <location>
        <begin position="307"/>
        <end position="329"/>
    </location>
</feature>
<feature type="transmembrane region" description="Helical" evidence="2">
    <location>
        <begin position="164"/>
        <end position="185"/>
    </location>
</feature>
<feature type="non-terminal residue" evidence="5">
    <location>
        <position position="1"/>
    </location>
</feature>
<evidence type="ECO:0000259" key="4">
    <source>
        <dbReference type="Pfam" id="PF22251"/>
    </source>
</evidence>
<feature type="transmembrane region" description="Helical" evidence="2">
    <location>
        <begin position="12"/>
        <end position="35"/>
    </location>
</feature>
<proteinExistence type="predicted"/>
<feature type="transmembrane region" description="Helical" evidence="2">
    <location>
        <begin position="69"/>
        <end position="88"/>
    </location>
</feature>
<accession>A0A9P8L4B3</accession>